<accession>A0A2A6FMJ2</accession>
<evidence type="ECO:0000256" key="2">
    <source>
        <dbReference type="ARBA" id="ARBA00023125"/>
    </source>
</evidence>
<dbReference type="InterPro" id="IPR011663">
    <property type="entry name" value="UTRA"/>
</dbReference>
<protein>
    <recommendedName>
        <fullName evidence="4">HTH gntR-type domain-containing protein</fullName>
    </recommendedName>
</protein>
<dbReference type="PRINTS" id="PR00035">
    <property type="entry name" value="HTHGNTR"/>
</dbReference>
<keyword evidence="6" id="KW-1185">Reference proteome</keyword>
<name>A0A2A6FMJ2_9HYPH</name>
<dbReference type="InterPro" id="IPR028978">
    <property type="entry name" value="Chorismate_lyase_/UTRA_dom_sf"/>
</dbReference>
<dbReference type="GO" id="GO:0003677">
    <property type="term" value="F:DNA binding"/>
    <property type="evidence" value="ECO:0007669"/>
    <property type="project" value="UniProtKB-KW"/>
</dbReference>
<keyword evidence="2" id="KW-0238">DNA-binding</keyword>
<dbReference type="SMART" id="SM00345">
    <property type="entry name" value="HTH_GNTR"/>
    <property type="match status" value="1"/>
</dbReference>
<reference evidence="5 6" key="1">
    <citation type="submission" date="2017-09" db="EMBL/GenBank/DDBJ databases">
        <title>Mesorhizobum sanjuanii sp. nov. isolated from nodules of Lotus tenuis in saline-alkaline lowlands of Flooding Pampa.</title>
        <authorList>
            <person name="Sannazzaro A.I."/>
            <person name="Torres Tejerizo G.A."/>
            <person name="Fontana F."/>
            <person name="Cumpa Velazquez L.M."/>
            <person name="Hansen L."/>
            <person name="Pistorio M."/>
            <person name="Estrella M.J."/>
        </authorList>
    </citation>
    <scope>NUCLEOTIDE SEQUENCE [LARGE SCALE GENOMIC DNA]</scope>
    <source>
        <strain evidence="5 6">BSA136</strain>
    </source>
</reference>
<dbReference type="InterPro" id="IPR000524">
    <property type="entry name" value="Tscrpt_reg_HTH_GntR"/>
</dbReference>
<dbReference type="InterPro" id="IPR036390">
    <property type="entry name" value="WH_DNA-bd_sf"/>
</dbReference>
<dbReference type="SUPFAM" id="SSF64288">
    <property type="entry name" value="Chorismate lyase-like"/>
    <property type="match status" value="1"/>
</dbReference>
<evidence type="ECO:0000313" key="5">
    <source>
        <dbReference type="EMBL" id="PDQ23034.1"/>
    </source>
</evidence>
<evidence type="ECO:0000256" key="3">
    <source>
        <dbReference type="ARBA" id="ARBA00023163"/>
    </source>
</evidence>
<dbReference type="Proteomes" id="UP000219182">
    <property type="component" value="Unassembled WGS sequence"/>
</dbReference>
<dbReference type="InterPro" id="IPR050679">
    <property type="entry name" value="Bact_HTH_transcr_reg"/>
</dbReference>
<feature type="domain" description="HTH gntR-type" evidence="4">
    <location>
        <begin position="12"/>
        <end position="78"/>
    </location>
</feature>
<dbReference type="AlphaFoldDB" id="A0A2A6FMJ2"/>
<evidence type="ECO:0000256" key="1">
    <source>
        <dbReference type="ARBA" id="ARBA00023015"/>
    </source>
</evidence>
<proteinExistence type="predicted"/>
<evidence type="ECO:0000259" key="4">
    <source>
        <dbReference type="PROSITE" id="PS50949"/>
    </source>
</evidence>
<gene>
    <name evidence="5" type="ORF">CN311_00840</name>
</gene>
<comment type="caution">
    <text evidence="5">The sequence shown here is derived from an EMBL/GenBank/DDBJ whole genome shotgun (WGS) entry which is preliminary data.</text>
</comment>
<dbReference type="Gene3D" id="1.10.10.10">
    <property type="entry name" value="Winged helix-like DNA-binding domain superfamily/Winged helix DNA-binding domain"/>
    <property type="match status" value="1"/>
</dbReference>
<dbReference type="PANTHER" id="PTHR44846">
    <property type="entry name" value="MANNOSYL-D-GLYCERATE TRANSPORT/METABOLISM SYSTEM REPRESSOR MNGR-RELATED"/>
    <property type="match status" value="1"/>
</dbReference>
<dbReference type="Gene3D" id="3.40.1410.10">
    <property type="entry name" value="Chorismate lyase-like"/>
    <property type="match status" value="1"/>
</dbReference>
<dbReference type="PANTHER" id="PTHR44846:SF1">
    <property type="entry name" value="MANNOSYL-D-GLYCERATE TRANSPORT_METABOLISM SYSTEM REPRESSOR MNGR-RELATED"/>
    <property type="match status" value="1"/>
</dbReference>
<dbReference type="EMBL" id="NWQG01000003">
    <property type="protein sequence ID" value="PDQ23034.1"/>
    <property type="molecule type" value="Genomic_DNA"/>
</dbReference>
<dbReference type="GO" id="GO:0003700">
    <property type="term" value="F:DNA-binding transcription factor activity"/>
    <property type="evidence" value="ECO:0007669"/>
    <property type="project" value="InterPro"/>
</dbReference>
<dbReference type="Pfam" id="PF07702">
    <property type="entry name" value="UTRA"/>
    <property type="match status" value="1"/>
</dbReference>
<evidence type="ECO:0000313" key="6">
    <source>
        <dbReference type="Proteomes" id="UP000219182"/>
    </source>
</evidence>
<keyword evidence="3" id="KW-0804">Transcription</keyword>
<sequence length="267" mass="29195">MKADASAVRDHRPIYIQVAESLRARILSGYYEDRLDGELKLVEEWEVSRRTIQQAIDILVREGLLRRHQGTGTFINKSGVARHYRAITSITDGVRAQGLAADYRILASAPEPASPGAKAFFALADGASVYRHTRLVLADRKPVAVADTLLNLERLKGLELSHLAQGLYEALRQGFGRTIVHAEDRYRPAIADAQTAQLLELDEPAAIYIAERRAFDQSGAPIELSTISLVPVALEISISQVGADWPGAAPPAGEPWNYRVGFGNFAG</sequence>
<dbReference type="CDD" id="cd07377">
    <property type="entry name" value="WHTH_GntR"/>
    <property type="match status" value="1"/>
</dbReference>
<keyword evidence="1" id="KW-0805">Transcription regulation</keyword>
<dbReference type="SUPFAM" id="SSF46785">
    <property type="entry name" value="Winged helix' DNA-binding domain"/>
    <property type="match status" value="1"/>
</dbReference>
<dbReference type="GO" id="GO:0045892">
    <property type="term" value="P:negative regulation of DNA-templated transcription"/>
    <property type="evidence" value="ECO:0007669"/>
    <property type="project" value="TreeGrafter"/>
</dbReference>
<organism evidence="5 6">
    <name type="scientific">Mesorhizobium sanjuanii</name>
    <dbReference type="NCBI Taxonomy" id="2037900"/>
    <lineage>
        <taxon>Bacteria</taxon>
        <taxon>Pseudomonadati</taxon>
        <taxon>Pseudomonadota</taxon>
        <taxon>Alphaproteobacteria</taxon>
        <taxon>Hyphomicrobiales</taxon>
        <taxon>Phyllobacteriaceae</taxon>
        <taxon>Mesorhizobium</taxon>
    </lineage>
</organism>
<dbReference type="InterPro" id="IPR036388">
    <property type="entry name" value="WH-like_DNA-bd_sf"/>
</dbReference>
<dbReference type="Pfam" id="PF00392">
    <property type="entry name" value="GntR"/>
    <property type="match status" value="1"/>
</dbReference>
<dbReference type="RefSeq" id="WP_097571543.1">
    <property type="nucleotide sequence ID" value="NZ_NWQG01000003.1"/>
</dbReference>
<dbReference type="PROSITE" id="PS50949">
    <property type="entry name" value="HTH_GNTR"/>
    <property type="match status" value="1"/>
</dbReference>
<dbReference type="SMART" id="SM00866">
    <property type="entry name" value="UTRA"/>
    <property type="match status" value="1"/>
</dbReference>